<gene>
    <name evidence="2" type="ORF">CMTB2_04917</name>
    <name evidence="3" type="ORF">FE773_01315</name>
</gene>
<proteinExistence type="predicted"/>
<dbReference type="InterPro" id="IPR009078">
    <property type="entry name" value="Ferritin-like_SF"/>
</dbReference>
<dbReference type="SUPFAM" id="SSF47240">
    <property type="entry name" value="Ferritin-like"/>
    <property type="match status" value="1"/>
</dbReference>
<sequence length="213" mass="24614">MIKKLLIAGIIGSSLFALMPKQQAILNKLQTIKPQTISLQEHKDLVDILEEEKLARDVYLTLGKKWNIPVLLGVAKRSETFHMRMVKELLKRYKLENPIKSEKIGYFTLPKYQKLYKELVKKGSKSKIDALKVGALIEDLDLYDIHEAKNRTDNKDIKFIYSNLIRGSEHHMVKFISALRKLGGNYKPKYISQTYFENILKRGLPKGCKNPNN</sequence>
<evidence type="ECO:0000313" key="3">
    <source>
        <dbReference type="EMBL" id="QCT93865.1"/>
    </source>
</evidence>
<reference evidence="2 4" key="1">
    <citation type="journal article" date="2011" name="Stand. Genomic Sci.">
        <title>Draft genome sequence of Caminibacter mediatlanticus strain TB-2, an epsilonproteobacterium isolated from a deep-sea hydrothermal vent.</title>
        <authorList>
            <person name="Giovannelli D."/>
            <person name="Ferriera S."/>
            <person name="Johnson J."/>
            <person name="Kravitz S."/>
            <person name="Perez-Rodriguez I."/>
            <person name="Ricci J."/>
            <person name="O'Brien C."/>
            <person name="Voordeckers J.W."/>
            <person name="Bini E."/>
            <person name="Vetriani C."/>
        </authorList>
    </citation>
    <scope>NUCLEOTIDE SEQUENCE [LARGE SCALE GENOMIC DNA]</scope>
    <source>
        <strain evidence="2 4">TB-2</strain>
    </source>
</reference>
<dbReference type="EMBL" id="ABCJ01000004">
    <property type="protein sequence ID" value="EDM23598.1"/>
    <property type="molecule type" value="Genomic_DNA"/>
</dbReference>
<accession>A0AAI9F2A3</accession>
<evidence type="ECO:0000313" key="4">
    <source>
        <dbReference type="Proteomes" id="UP000003288"/>
    </source>
</evidence>
<dbReference type="InterPro" id="IPR019243">
    <property type="entry name" value="DUF2202"/>
</dbReference>
<dbReference type="CDD" id="cd01048">
    <property type="entry name" value="Ferritin_like_AB2"/>
    <property type="match status" value="1"/>
</dbReference>
<evidence type="ECO:0000259" key="1">
    <source>
        <dbReference type="Pfam" id="PF09968"/>
    </source>
</evidence>
<evidence type="ECO:0000313" key="2">
    <source>
        <dbReference type="EMBL" id="EDM23598.1"/>
    </source>
</evidence>
<dbReference type="InterPro" id="IPR012347">
    <property type="entry name" value="Ferritin-like"/>
</dbReference>
<name>A0AAI9F2A3_9BACT</name>
<dbReference type="Proteomes" id="UP000003288">
    <property type="component" value="Unassembled WGS sequence"/>
</dbReference>
<keyword evidence="5" id="KW-1185">Reference proteome</keyword>
<organism evidence="2 4">
    <name type="scientific">Caminibacter mediatlanticus TB-2</name>
    <dbReference type="NCBI Taxonomy" id="391592"/>
    <lineage>
        <taxon>Bacteria</taxon>
        <taxon>Pseudomonadati</taxon>
        <taxon>Campylobacterota</taxon>
        <taxon>Epsilonproteobacteria</taxon>
        <taxon>Nautiliales</taxon>
        <taxon>Nautiliaceae</taxon>
        <taxon>Caminibacter</taxon>
    </lineage>
</organism>
<protein>
    <submittedName>
        <fullName evidence="3">DUF2202 domain-containing protein</fullName>
    </submittedName>
</protein>
<dbReference type="EMBL" id="CP040463">
    <property type="protein sequence ID" value="QCT93865.1"/>
    <property type="molecule type" value="Genomic_DNA"/>
</dbReference>
<evidence type="ECO:0000313" key="5">
    <source>
        <dbReference type="Proteomes" id="UP000306825"/>
    </source>
</evidence>
<dbReference type="Pfam" id="PF09968">
    <property type="entry name" value="DUF2202"/>
    <property type="match status" value="1"/>
</dbReference>
<dbReference type="Proteomes" id="UP000306825">
    <property type="component" value="Chromosome"/>
</dbReference>
<reference evidence="3 5" key="2">
    <citation type="submission" date="2019-05" db="EMBL/GenBank/DDBJ databases">
        <title>A comparative analysis of the Nautiliaceae.</title>
        <authorList>
            <person name="Grosche A."/>
            <person name="Smedile F."/>
            <person name="Vetriani C."/>
        </authorList>
    </citation>
    <scope>NUCLEOTIDE SEQUENCE [LARGE SCALE GENOMIC DNA]</scope>
    <source>
        <strain evidence="3 5">TB-2</strain>
    </source>
</reference>
<dbReference type="RefSeq" id="WP_007474478.1">
    <property type="nucleotide sequence ID" value="NZ_ABCJ01000004.1"/>
</dbReference>
<dbReference type="Gene3D" id="1.20.1260.10">
    <property type="match status" value="1"/>
</dbReference>
<feature type="domain" description="DUF2202" evidence="1">
    <location>
        <begin position="44"/>
        <end position="201"/>
    </location>
</feature>
<dbReference type="AlphaFoldDB" id="A0AAI9F2A3"/>